<comment type="caution">
    <text evidence="1">The sequence shown here is derived from an EMBL/GenBank/DDBJ whole genome shotgun (WGS) entry which is preliminary data.</text>
</comment>
<evidence type="ECO:0000313" key="2">
    <source>
        <dbReference type="Proteomes" id="UP000751224"/>
    </source>
</evidence>
<evidence type="ECO:0000313" key="1">
    <source>
        <dbReference type="EMBL" id="MBS5588622.1"/>
    </source>
</evidence>
<dbReference type="AlphaFoldDB" id="A0A943I4E9"/>
<dbReference type="Proteomes" id="UP000751224">
    <property type="component" value="Unassembled WGS sequence"/>
</dbReference>
<proteinExistence type="predicted"/>
<organism evidence="1 2">
    <name type="scientific">Thomasclavelia spiroformis</name>
    <dbReference type="NCBI Taxonomy" id="29348"/>
    <lineage>
        <taxon>Bacteria</taxon>
        <taxon>Bacillati</taxon>
        <taxon>Bacillota</taxon>
        <taxon>Erysipelotrichia</taxon>
        <taxon>Erysipelotrichales</taxon>
        <taxon>Coprobacillaceae</taxon>
        <taxon>Thomasclavelia</taxon>
    </lineage>
</organism>
<accession>A0A943I4E9</accession>
<name>A0A943I4E9_9FIRM</name>
<reference evidence="1" key="1">
    <citation type="submission" date="2021-02" db="EMBL/GenBank/DDBJ databases">
        <title>Infant gut strain persistence is associated with maternal origin, phylogeny, and functional potential including surface adhesion and iron acquisition.</title>
        <authorList>
            <person name="Lou Y.C."/>
        </authorList>
    </citation>
    <scope>NUCLEOTIDE SEQUENCE</scope>
    <source>
        <strain evidence="1">L3_108_000G1_dasL3_108_000G1_metabat.metabat.11</strain>
    </source>
</reference>
<protein>
    <submittedName>
        <fullName evidence="1">Uncharacterized protein</fullName>
    </submittedName>
</protein>
<gene>
    <name evidence="1" type="ORF">KHX14_07365</name>
</gene>
<dbReference type="RefSeq" id="WP_303887498.1">
    <property type="nucleotide sequence ID" value="NZ_JAGZCC010000041.1"/>
</dbReference>
<sequence length="56" mass="6686">MEDKLEEIIKLLKGIDEKLEVLVNQKKLKSSNPNKEVLLKQFEETEKLFNRVMKKK</sequence>
<dbReference type="EMBL" id="JAGZCC010000041">
    <property type="protein sequence ID" value="MBS5588622.1"/>
    <property type="molecule type" value="Genomic_DNA"/>
</dbReference>